<evidence type="ECO:0000256" key="7">
    <source>
        <dbReference type="SAM" id="MobiDB-lite"/>
    </source>
</evidence>
<organism evidence="9 10">
    <name type="scientific">Salix brachista</name>
    <dbReference type="NCBI Taxonomy" id="2182728"/>
    <lineage>
        <taxon>Eukaryota</taxon>
        <taxon>Viridiplantae</taxon>
        <taxon>Streptophyta</taxon>
        <taxon>Embryophyta</taxon>
        <taxon>Tracheophyta</taxon>
        <taxon>Spermatophyta</taxon>
        <taxon>Magnoliopsida</taxon>
        <taxon>eudicotyledons</taxon>
        <taxon>Gunneridae</taxon>
        <taxon>Pentapetalae</taxon>
        <taxon>rosids</taxon>
        <taxon>fabids</taxon>
        <taxon>Malpighiales</taxon>
        <taxon>Salicaceae</taxon>
        <taxon>Saliceae</taxon>
        <taxon>Salix</taxon>
    </lineage>
</organism>
<dbReference type="GO" id="GO:0005634">
    <property type="term" value="C:nucleus"/>
    <property type="evidence" value="ECO:0007669"/>
    <property type="project" value="UniProtKB-SubCell"/>
</dbReference>
<dbReference type="SMART" id="SM00360">
    <property type="entry name" value="RRM"/>
    <property type="match status" value="2"/>
</dbReference>
<dbReference type="Gene3D" id="3.30.70.330">
    <property type="match status" value="2"/>
</dbReference>
<dbReference type="Pfam" id="PF00076">
    <property type="entry name" value="RRM_1"/>
    <property type="match status" value="1"/>
</dbReference>
<dbReference type="CDD" id="cd12599">
    <property type="entry name" value="RRM1_SF2_plant_like"/>
    <property type="match status" value="1"/>
</dbReference>
<evidence type="ECO:0000256" key="1">
    <source>
        <dbReference type="ARBA" id="ARBA00004123"/>
    </source>
</evidence>
<comment type="caution">
    <text evidence="9">The sequence shown here is derived from an EMBL/GenBank/DDBJ whole genome shotgun (WGS) entry which is preliminary data.</text>
</comment>
<feature type="domain" description="RRM" evidence="8">
    <location>
        <begin position="6"/>
        <end position="81"/>
    </location>
</feature>
<keyword evidence="3" id="KW-0677">Repeat</keyword>
<dbReference type="PANTHER" id="PTHR23003">
    <property type="entry name" value="RNA RECOGNITION MOTIF RRM DOMAIN CONTAINING PROTEIN"/>
    <property type="match status" value="1"/>
</dbReference>
<feature type="compositionally biased region" description="Low complexity" evidence="7">
    <location>
        <begin position="345"/>
        <end position="358"/>
    </location>
</feature>
<feature type="domain" description="RRM" evidence="8">
    <location>
        <begin position="110"/>
        <end position="211"/>
    </location>
</feature>
<feature type="region of interest" description="Disordered" evidence="7">
    <location>
        <begin position="214"/>
        <end position="274"/>
    </location>
</feature>
<dbReference type="GO" id="GO:0006397">
    <property type="term" value="P:mRNA processing"/>
    <property type="evidence" value="ECO:0007669"/>
    <property type="project" value="UniProtKB-KW"/>
</dbReference>
<gene>
    <name evidence="9" type="ORF">DKX38_019329</name>
</gene>
<sequence>MSRASRTIYVGNLPGDIRLREVEDLFYKYGPIADIDLKIPPRPPGYAFVEFEEARDAEDAIRGRDGYNFDGCRLRVELAHGGRRQSSPVDHYSSYSGSSGGRGPSKHSDYRVLVTGLPSSASWQDLKDHMRRAGDVCFSQVFRDRGVLLEMAFRAMLHLKLFVDALHTGRMTGIVDYTNYDDMKYAIKKLDDSEFRNAFSRAYIRVREYDSRRSYSRSPSRSSYVSRSRSRSRSGGYSDRNWSKSPRAKHSRRSRSVSVSSRSRAGSSPQSFSSDLTTWGLDVKDLLDYCEVSTIGAIRPSVGGFSSSSSGMDGEDAFSFGILSHSRSRSPLASPPRRKHGHRTPSISPGRVSRSPSVRSDRSRSADSDR</sequence>
<dbReference type="PROSITE" id="PS50102">
    <property type="entry name" value="RRM"/>
    <property type="match status" value="2"/>
</dbReference>
<feature type="compositionally biased region" description="Basic residues" evidence="7">
    <location>
        <begin position="246"/>
        <end position="255"/>
    </location>
</feature>
<evidence type="ECO:0000313" key="10">
    <source>
        <dbReference type="Proteomes" id="UP000326939"/>
    </source>
</evidence>
<dbReference type="EMBL" id="VDCV01000013">
    <property type="protein sequence ID" value="KAB5529248.1"/>
    <property type="molecule type" value="Genomic_DNA"/>
</dbReference>
<keyword evidence="2" id="KW-0507">mRNA processing</keyword>
<evidence type="ECO:0000259" key="8">
    <source>
        <dbReference type="PROSITE" id="PS50102"/>
    </source>
</evidence>
<dbReference type="InterPro" id="IPR000504">
    <property type="entry name" value="RRM_dom"/>
</dbReference>
<reference evidence="10" key="1">
    <citation type="journal article" date="2019" name="Gigascience">
        <title>De novo genome assembly of the endangered Acer yangbiense, a plant species with extremely small populations endemic to Yunnan Province, China.</title>
        <authorList>
            <person name="Yang J."/>
            <person name="Wariss H.M."/>
            <person name="Tao L."/>
            <person name="Zhang R."/>
            <person name="Yun Q."/>
            <person name="Hollingsworth P."/>
            <person name="Dao Z."/>
            <person name="Luo G."/>
            <person name="Guo H."/>
            <person name="Ma Y."/>
            <person name="Sun W."/>
        </authorList>
    </citation>
    <scope>NUCLEOTIDE SEQUENCE [LARGE SCALE GENOMIC DNA]</scope>
    <source>
        <strain evidence="10">cv. br00</strain>
    </source>
</reference>
<proteinExistence type="predicted"/>
<evidence type="ECO:0000256" key="3">
    <source>
        <dbReference type="ARBA" id="ARBA00022737"/>
    </source>
</evidence>
<accession>A0A5N5KG07</accession>
<keyword evidence="5" id="KW-0539">Nucleus</keyword>
<dbReference type="GO" id="GO:0005737">
    <property type="term" value="C:cytoplasm"/>
    <property type="evidence" value="ECO:0007669"/>
    <property type="project" value="TreeGrafter"/>
</dbReference>
<protein>
    <recommendedName>
        <fullName evidence="8">RRM domain-containing protein</fullName>
    </recommendedName>
</protein>
<feature type="compositionally biased region" description="Basic and acidic residues" evidence="7">
    <location>
        <begin position="359"/>
        <end position="370"/>
    </location>
</feature>
<feature type="region of interest" description="Disordered" evidence="7">
    <location>
        <begin position="84"/>
        <end position="106"/>
    </location>
</feature>
<evidence type="ECO:0000313" key="9">
    <source>
        <dbReference type="EMBL" id="KAB5529248.1"/>
    </source>
</evidence>
<dbReference type="InterPro" id="IPR050374">
    <property type="entry name" value="RRT5_SRSF_SR"/>
</dbReference>
<evidence type="ECO:0000256" key="2">
    <source>
        <dbReference type="ARBA" id="ARBA00022664"/>
    </source>
</evidence>
<dbReference type="GO" id="GO:0003729">
    <property type="term" value="F:mRNA binding"/>
    <property type="evidence" value="ECO:0007669"/>
    <property type="project" value="TreeGrafter"/>
</dbReference>
<dbReference type="InterPro" id="IPR035979">
    <property type="entry name" value="RBD_domain_sf"/>
</dbReference>
<name>A0A5N5KG07_9ROSI</name>
<dbReference type="AlphaFoldDB" id="A0A5N5KG07"/>
<feature type="compositionally biased region" description="Low complexity" evidence="7">
    <location>
        <begin position="86"/>
        <end position="97"/>
    </location>
</feature>
<evidence type="ECO:0000256" key="5">
    <source>
        <dbReference type="ARBA" id="ARBA00023242"/>
    </source>
</evidence>
<keyword evidence="10" id="KW-1185">Reference proteome</keyword>
<dbReference type="FunFam" id="3.30.70.330:FF:000410">
    <property type="entry name" value="ASF/SF2-like pre-mRNA splicing factor SRP31"/>
    <property type="match status" value="1"/>
</dbReference>
<dbReference type="SUPFAM" id="SSF54928">
    <property type="entry name" value="RNA-binding domain, RBD"/>
    <property type="match status" value="1"/>
</dbReference>
<evidence type="ECO:0000256" key="6">
    <source>
        <dbReference type="PROSITE-ProRule" id="PRU00176"/>
    </source>
</evidence>
<feature type="region of interest" description="Disordered" evidence="7">
    <location>
        <begin position="325"/>
        <end position="370"/>
    </location>
</feature>
<feature type="compositionally biased region" description="Low complexity" evidence="7">
    <location>
        <begin position="256"/>
        <end position="274"/>
    </location>
</feature>
<keyword evidence="4 6" id="KW-0694">RNA-binding</keyword>
<dbReference type="Proteomes" id="UP000326939">
    <property type="component" value="Chromosome 13"/>
</dbReference>
<feature type="compositionally biased region" description="Low complexity" evidence="7">
    <location>
        <begin position="216"/>
        <end position="240"/>
    </location>
</feature>
<evidence type="ECO:0000256" key="4">
    <source>
        <dbReference type="ARBA" id="ARBA00022884"/>
    </source>
</evidence>
<dbReference type="PANTHER" id="PTHR23003:SF62">
    <property type="entry name" value="SERINE_ARGININE (SR)-TYPE SHUTTLING MRNA BINDING PROTEIN NPL3"/>
    <property type="match status" value="1"/>
</dbReference>
<comment type="subcellular location">
    <subcellularLocation>
        <location evidence="1">Nucleus</location>
    </subcellularLocation>
</comment>
<dbReference type="InterPro" id="IPR012677">
    <property type="entry name" value="Nucleotide-bd_a/b_plait_sf"/>
</dbReference>